<dbReference type="RefSeq" id="WP_263388512.1">
    <property type="nucleotide sequence ID" value="NZ_JAOVQN010000011.1"/>
</dbReference>
<comment type="caution">
    <text evidence="3">The sequence shown here is derived from an EMBL/GenBank/DDBJ whole genome shotgun (WGS) entry which is preliminary data.</text>
</comment>
<accession>A0ABT2WWU1</accession>
<evidence type="ECO:0000259" key="1">
    <source>
        <dbReference type="PROSITE" id="PS51736"/>
    </source>
</evidence>
<dbReference type="PANTHER" id="PTHR30461">
    <property type="entry name" value="DNA-INVERTASE FROM LAMBDOID PROPHAGE"/>
    <property type="match status" value="1"/>
</dbReference>
<dbReference type="Pfam" id="PF07508">
    <property type="entry name" value="Recombinase"/>
    <property type="match status" value="1"/>
</dbReference>
<dbReference type="Gene3D" id="3.90.1750.20">
    <property type="entry name" value="Putative Large Serine Recombinase, Chain B, Domain 2"/>
    <property type="match status" value="1"/>
</dbReference>
<dbReference type="PROSITE" id="PS51736">
    <property type="entry name" value="RECOMBINASES_3"/>
    <property type="match status" value="1"/>
</dbReference>
<keyword evidence="4" id="KW-1185">Reference proteome</keyword>
<dbReference type="Gene3D" id="3.40.50.1390">
    <property type="entry name" value="Resolvase, N-terminal catalytic domain"/>
    <property type="match status" value="1"/>
</dbReference>
<dbReference type="PROSITE" id="PS51737">
    <property type="entry name" value="RECOMBINASE_DNA_BIND"/>
    <property type="match status" value="1"/>
</dbReference>
<dbReference type="InterPro" id="IPR036162">
    <property type="entry name" value="Resolvase-like_N_sf"/>
</dbReference>
<feature type="domain" description="Resolvase/invertase-type recombinase catalytic" evidence="1">
    <location>
        <begin position="9"/>
        <end position="161"/>
    </location>
</feature>
<organism evidence="3 4">
    <name type="scientific">Ruegeria marisflavi</name>
    <dbReference type="NCBI Taxonomy" id="2984152"/>
    <lineage>
        <taxon>Bacteria</taxon>
        <taxon>Pseudomonadati</taxon>
        <taxon>Pseudomonadota</taxon>
        <taxon>Alphaproteobacteria</taxon>
        <taxon>Rhodobacterales</taxon>
        <taxon>Roseobacteraceae</taxon>
        <taxon>Ruegeria</taxon>
    </lineage>
</organism>
<dbReference type="InterPro" id="IPR050639">
    <property type="entry name" value="SSR_resolvase"/>
</dbReference>
<dbReference type="EMBL" id="JAOVQN010000011">
    <property type="protein sequence ID" value="MCU9838468.1"/>
    <property type="molecule type" value="Genomic_DNA"/>
</dbReference>
<dbReference type="InterPro" id="IPR038109">
    <property type="entry name" value="DNA_bind_recomb_sf"/>
</dbReference>
<name>A0ABT2WWU1_9RHOB</name>
<dbReference type="PANTHER" id="PTHR30461:SF23">
    <property type="entry name" value="DNA RECOMBINASE-RELATED"/>
    <property type="match status" value="1"/>
</dbReference>
<dbReference type="SUPFAM" id="SSF53041">
    <property type="entry name" value="Resolvase-like"/>
    <property type="match status" value="1"/>
</dbReference>
<gene>
    <name evidence="3" type="ORF">OEZ49_11880</name>
</gene>
<sequence>MKSGQKTIRCAVYTRKSSEEGLEQAFNSLDAQHEACAAYIASQKHEGWKLVPARYDDGGLSGGMLERPALQRLLDHVEAGRVDMIVVYKIDRLTRSLMDFARLVDRFEVAGCSFVSVTQAFNTSSSMGRLTLNVLLSFAQFEREVTAERIRDKITASKKKGFWMGGNLPLGYDRHPDPEKRTLVINPPEAETVTTLFKLYDDLGALGAVAREADRLGLRSKLRTNKAGQTSGGSRLSNGQIQHLLRNPVYIGQIRHKDKVWPGMHDPILDPDLWARVQARLDAAARRGRGSKTLQNGTAANAALTGKLREDTGDRLTPTHTVKAGRCHRYYVSNRLIAGGPDPSGWRLPAAAFERVVAVGLAEHLEAMVKSHRLLAIPDASDADALLARVETLSKALRARPAEAAPLIMEARLARSSLTLTCDPLAIANCLSLSADTFAPEVLSFILPLTLRRRGVETRIVTGTRAPMPDPVLLRNLAQAHDWTRDLRGGIPMSGVINKSGQSESFVRTRSQLAFLSPRLQAAILAGTLPPEMTARRLLSNPIPLNWAEQEQLYGLPKA</sequence>
<dbReference type="CDD" id="cd00338">
    <property type="entry name" value="Ser_Recombinase"/>
    <property type="match status" value="1"/>
</dbReference>
<reference evidence="3 4" key="1">
    <citation type="submission" date="2022-10" db="EMBL/GenBank/DDBJ databases">
        <title>Ruegeria sp. nov., isolated from ocean surface water.</title>
        <authorList>
            <person name="He W."/>
            <person name="Wang L."/>
            <person name="Zhang D.-F."/>
        </authorList>
    </citation>
    <scope>NUCLEOTIDE SEQUENCE [LARGE SCALE GENOMIC DNA]</scope>
    <source>
        <strain evidence="3 4">WL0004</strain>
    </source>
</reference>
<dbReference type="InterPro" id="IPR011109">
    <property type="entry name" value="DNA_bind_recombinase_dom"/>
</dbReference>
<feature type="domain" description="Recombinase" evidence="2">
    <location>
        <begin position="169"/>
        <end position="287"/>
    </location>
</feature>
<dbReference type="Proteomes" id="UP001321014">
    <property type="component" value="Unassembled WGS sequence"/>
</dbReference>
<evidence type="ECO:0000313" key="4">
    <source>
        <dbReference type="Proteomes" id="UP001321014"/>
    </source>
</evidence>
<dbReference type="SMART" id="SM00857">
    <property type="entry name" value="Resolvase"/>
    <property type="match status" value="1"/>
</dbReference>
<dbReference type="Pfam" id="PF00239">
    <property type="entry name" value="Resolvase"/>
    <property type="match status" value="1"/>
</dbReference>
<evidence type="ECO:0000313" key="3">
    <source>
        <dbReference type="EMBL" id="MCU9838468.1"/>
    </source>
</evidence>
<proteinExistence type="predicted"/>
<evidence type="ECO:0000259" key="2">
    <source>
        <dbReference type="PROSITE" id="PS51737"/>
    </source>
</evidence>
<protein>
    <submittedName>
        <fullName evidence="3">Recombinase family protein</fullName>
    </submittedName>
</protein>
<dbReference type="InterPro" id="IPR006119">
    <property type="entry name" value="Resolv_N"/>
</dbReference>